<organism evidence="1">
    <name type="scientific">Anguilla anguilla</name>
    <name type="common">European freshwater eel</name>
    <name type="synonym">Muraena anguilla</name>
    <dbReference type="NCBI Taxonomy" id="7936"/>
    <lineage>
        <taxon>Eukaryota</taxon>
        <taxon>Metazoa</taxon>
        <taxon>Chordata</taxon>
        <taxon>Craniata</taxon>
        <taxon>Vertebrata</taxon>
        <taxon>Euteleostomi</taxon>
        <taxon>Actinopterygii</taxon>
        <taxon>Neopterygii</taxon>
        <taxon>Teleostei</taxon>
        <taxon>Anguilliformes</taxon>
        <taxon>Anguillidae</taxon>
        <taxon>Anguilla</taxon>
    </lineage>
</organism>
<reference evidence="1" key="1">
    <citation type="submission" date="2014-11" db="EMBL/GenBank/DDBJ databases">
        <authorList>
            <person name="Amaro Gonzalez C."/>
        </authorList>
    </citation>
    <scope>NUCLEOTIDE SEQUENCE</scope>
</reference>
<protein>
    <submittedName>
        <fullName evidence="1">Uncharacterized protein</fullName>
    </submittedName>
</protein>
<sequence length="16" mass="1887">MFRFPWTPKASVADSF</sequence>
<dbReference type="EMBL" id="GBXM01084549">
    <property type="protein sequence ID" value="JAH24028.1"/>
    <property type="molecule type" value="Transcribed_RNA"/>
</dbReference>
<accession>A0A0E9R6Q3</accession>
<reference evidence="1" key="2">
    <citation type="journal article" date="2015" name="Fish Shellfish Immunol.">
        <title>Early steps in the European eel (Anguilla anguilla)-Vibrio vulnificus interaction in the gills: Role of the RtxA13 toxin.</title>
        <authorList>
            <person name="Callol A."/>
            <person name="Pajuelo D."/>
            <person name="Ebbesson L."/>
            <person name="Teles M."/>
            <person name="MacKenzie S."/>
            <person name="Amaro C."/>
        </authorList>
    </citation>
    <scope>NUCLEOTIDE SEQUENCE</scope>
</reference>
<evidence type="ECO:0000313" key="1">
    <source>
        <dbReference type="EMBL" id="JAH24028.1"/>
    </source>
</evidence>
<name>A0A0E9R6Q3_ANGAN</name>
<proteinExistence type="predicted"/>
<dbReference type="AlphaFoldDB" id="A0A0E9R6Q3"/>